<gene>
    <name evidence="2" type="ORF">FGO68_gene12630</name>
</gene>
<dbReference type="Proteomes" id="UP000785679">
    <property type="component" value="Unassembled WGS sequence"/>
</dbReference>
<dbReference type="InterPro" id="IPR009288">
    <property type="entry name" value="AIG2-like_dom"/>
</dbReference>
<organism evidence="2 3">
    <name type="scientific">Halteria grandinella</name>
    <dbReference type="NCBI Taxonomy" id="5974"/>
    <lineage>
        <taxon>Eukaryota</taxon>
        <taxon>Sar</taxon>
        <taxon>Alveolata</taxon>
        <taxon>Ciliophora</taxon>
        <taxon>Intramacronucleata</taxon>
        <taxon>Spirotrichea</taxon>
        <taxon>Stichotrichia</taxon>
        <taxon>Sporadotrichida</taxon>
        <taxon>Halteriidae</taxon>
        <taxon>Halteria</taxon>
    </lineage>
</organism>
<sequence>MEGSIEPKKKRINVFCYGSNHPEQLSRRLNVPILDLLSRSFSCTLPEWKRVYCGVSRNWGGNSVANVVISTGEEVVGYAVTLKKDEIKKLDEFEGYPTWYTRTEVKLKVAGESSKAGDMVDGIVYEMIKPEMLVKYTNPSPAYLEACSKTLSTNIYLSQSHRKPYTTAAHKIKLEVWSQPTIKFEFMHEAEASVDFLQITDDMEVYLDQSE</sequence>
<protein>
    <recommendedName>
        <fullName evidence="1">Gamma-glutamylcyclotransferase AIG2-like domain-containing protein</fullName>
    </recommendedName>
</protein>
<keyword evidence="3" id="KW-1185">Reference proteome</keyword>
<evidence type="ECO:0000313" key="2">
    <source>
        <dbReference type="EMBL" id="TNV75547.1"/>
    </source>
</evidence>
<dbReference type="AlphaFoldDB" id="A0A8J8NHL4"/>
<dbReference type="Pfam" id="PF06094">
    <property type="entry name" value="GGACT"/>
    <property type="match status" value="1"/>
</dbReference>
<dbReference type="EMBL" id="RRYP01015335">
    <property type="protein sequence ID" value="TNV75547.1"/>
    <property type="molecule type" value="Genomic_DNA"/>
</dbReference>
<dbReference type="Gene3D" id="3.10.490.10">
    <property type="entry name" value="Gamma-glutamyl cyclotransferase-like"/>
    <property type="match status" value="1"/>
</dbReference>
<reference evidence="2" key="1">
    <citation type="submission" date="2019-06" db="EMBL/GenBank/DDBJ databases">
        <authorList>
            <person name="Zheng W."/>
        </authorList>
    </citation>
    <scope>NUCLEOTIDE SEQUENCE</scope>
    <source>
        <strain evidence="2">QDHG01</strain>
    </source>
</reference>
<dbReference type="OrthoDB" id="322345at2759"/>
<dbReference type="SUPFAM" id="SSF110857">
    <property type="entry name" value="Gamma-glutamyl cyclotransferase-like"/>
    <property type="match status" value="1"/>
</dbReference>
<dbReference type="CDD" id="cd06661">
    <property type="entry name" value="GGCT_like"/>
    <property type="match status" value="1"/>
</dbReference>
<comment type="caution">
    <text evidence="2">The sequence shown here is derived from an EMBL/GenBank/DDBJ whole genome shotgun (WGS) entry which is preliminary data.</text>
</comment>
<dbReference type="InterPro" id="IPR013024">
    <property type="entry name" value="GGCT-like"/>
</dbReference>
<feature type="domain" description="Gamma-glutamylcyclotransferase AIG2-like" evidence="1">
    <location>
        <begin position="14"/>
        <end position="127"/>
    </location>
</feature>
<evidence type="ECO:0000259" key="1">
    <source>
        <dbReference type="Pfam" id="PF06094"/>
    </source>
</evidence>
<evidence type="ECO:0000313" key="3">
    <source>
        <dbReference type="Proteomes" id="UP000785679"/>
    </source>
</evidence>
<proteinExistence type="predicted"/>
<accession>A0A8J8NHL4</accession>
<dbReference type="InterPro" id="IPR036568">
    <property type="entry name" value="GGCT-like_sf"/>
</dbReference>
<name>A0A8J8NHL4_HALGN</name>